<organism evidence="1 2">
    <name type="scientific">Russula earlei</name>
    <dbReference type="NCBI Taxonomy" id="71964"/>
    <lineage>
        <taxon>Eukaryota</taxon>
        <taxon>Fungi</taxon>
        <taxon>Dikarya</taxon>
        <taxon>Basidiomycota</taxon>
        <taxon>Agaricomycotina</taxon>
        <taxon>Agaricomycetes</taxon>
        <taxon>Russulales</taxon>
        <taxon>Russulaceae</taxon>
        <taxon>Russula</taxon>
    </lineage>
</organism>
<protein>
    <submittedName>
        <fullName evidence="1">Leucine carboxyl methyltransferase</fullName>
    </submittedName>
</protein>
<name>A0ACC0U9T9_9AGAM</name>
<evidence type="ECO:0000313" key="1">
    <source>
        <dbReference type="EMBL" id="KAI9507991.1"/>
    </source>
</evidence>
<dbReference type="Proteomes" id="UP001207468">
    <property type="component" value="Unassembled WGS sequence"/>
</dbReference>
<dbReference type="EMBL" id="JAGFNK010000104">
    <property type="protein sequence ID" value="KAI9507991.1"/>
    <property type="molecule type" value="Genomic_DNA"/>
</dbReference>
<comment type="caution">
    <text evidence="1">The sequence shown here is derived from an EMBL/GenBank/DDBJ whole genome shotgun (WGS) entry which is preliminary data.</text>
</comment>
<proteinExistence type="predicted"/>
<evidence type="ECO:0000313" key="2">
    <source>
        <dbReference type="Proteomes" id="UP001207468"/>
    </source>
</evidence>
<keyword evidence="1" id="KW-0489">Methyltransferase</keyword>
<keyword evidence="1" id="KW-0808">Transferase</keyword>
<accession>A0ACC0U9T9</accession>
<keyword evidence="2" id="KW-1185">Reference proteome</keyword>
<gene>
    <name evidence="1" type="ORF">F5148DRAFT_1275963</name>
</gene>
<reference evidence="1" key="1">
    <citation type="submission" date="2021-03" db="EMBL/GenBank/DDBJ databases">
        <title>Evolutionary priming and transition to the ectomycorrhizal habit in an iconic lineage of mushroom-forming fungi: is preadaptation a requirement?</title>
        <authorList>
            <consortium name="DOE Joint Genome Institute"/>
            <person name="Looney B.P."/>
            <person name="Miyauchi S."/>
            <person name="Morin E."/>
            <person name="Drula E."/>
            <person name="Courty P.E."/>
            <person name="Chicoki N."/>
            <person name="Fauchery L."/>
            <person name="Kohler A."/>
            <person name="Kuo A."/>
            <person name="LaButti K."/>
            <person name="Pangilinan J."/>
            <person name="Lipzen A."/>
            <person name="Riley R."/>
            <person name="Andreopoulos W."/>
            <person name="He G."/>
            <person name="Johnson J."/>
            <person name="Barry K.W."/>
            <person name="Grigoriev I.V."/>
            <person name="Nagy L."/>
            <person name="Hibbett D."/>
            <person name="Henrissat B."/>
            <person name="Matheny P.B."/>
            <person name="Labbe J."/>
            <person name="Martin A.F."/>
        </authorList>
    </citation>
    <scope>NUCLEOTIDE SEQUENCE</scope>
    <source>
        <strain evidence="1">BPL698</strain>
    </source>
</reference>
<sequence>MFEPPTKIPDPDAPIRATDNDAAIARLSAVRKGYLIDPYIAALVPRAHLQQPRAPLINIGTYLRSRGIDHLVDGWLRLAGGRKVQIVSLGAGSDTRYWRLANGPHAAQLQRYIEIDFAENTSRKIMSIRKNRVLNAALGNGGSADNVFVGGGGTVLRAPVYNLFPADLRSPPATSLAPILTSRSAAAGNAGAGDIHDVDDDERPMLSPTLPTLLLFECVLAYMDPAGSDALVRWFVDYFVSAPPHAGAPLGAIVYEMFKLNDAFGRVMLNNLKSRNVSLPGAEPYRDLASLSRRLLDSGFATAQAVTLREVRRRYVEPRELQRLAQLELLDEVEELELVLDHYAISWGVRFPEGWREGGGDNAKGGWEKTRKRRNVHSIARRQGGMWVPYEPG</sequence>